<protein>
    <submittedName>
        <fullName evidence="4">Polyphosphate--nucleotide phosphotransferase</fullName>
    </submittedName>
</protein>
<name>A0A653IIF1_9BACL</name>
<dbReference type="Pfam" id="PF03976">
    <property type="entry name" value="PPK2"/>
    <property type="match status" value="1"/>
</dbReference>
<evidence type="ECO:0000313" key="4">
    <source>
        <dbReference type="EMBL" id="VWX38400.1"/>
    </source>
</evidence>
<keyword evidence="5" id="KW-1185">Reference proteome</keyword>
<proteinExistence type="predicted"/>
<dbReference type="AlphaFoldDB" id="A0A653IIF1"/>
<dbReference type="PIRSF" id="PIRSF028756">
    <property type="entry name" value="PPK2_prd"/>
    <property type="match status" value="1"/>
</dbReference>
<reference evidence="4 5" key="1">
    <citation type="submission" date="2019-10" db="EMBL/GenBank/DDBJ databases">
        <authorList>
            <person name="Karimi E."/>
        </authorList>
    </citation>
    <scope>NUCLEOTIDE SEQUENCE [LARGE SCALE GENOMIC DNA]</scope>
    <source>
        <strain evidence="4">Exiguobacterium sp. 9Y</strain>
    </source>
</reference>
<dbReference type="Gene3D" id="3.40.50.300">
    <property type="entry name" value="P-loop containing nucleotide triphosphate hydrolases"/>
    <property type="match status" value="1"/>
</dbReference>
<dbReference type="GO" id="GO:0006797">
    <property type="term" value="P:polyphosphate metabolic process"/>
    <property type="evidence" value="ECO:0007669"/>
    <property type="project" value="InterPro"/>
</dbReference>
<dbReference type="PANTHER" id="PTHR34383:SF3">
    <property type="entry name" value="POLYPHOSPHATE:AMP PHOSPHOTRANSFERASE"/>
    <property type="match status" value="1"/>
</dbReference>
<dbReference type="InterPro" id="IPR027417">
    <property type="entry name" value="P-loop_NTPase"/>
</dbReference>
<dbReference type="InterPro" id="IPR022488">
    <property type="entry name" value="PPK2-related"/>
</dbReference>
<dbReference type="NCBIfam" id="TIGR03709">
    <property type="entry name" value="PPK2_rel_1"/>
    <property type="match status" value="1"/>
</dbReference>
<dbReference type="PANTHER" id="PTHR34383">
    <property type="entry name" value="POLYPHOSPHATE:AMP PHOSPHOTRANSFERASE-RELATED"/>
    <property type="match status" value="1"/>
</dbReference>
<evidence type="ECO:0000259" key="3">
    <source>
        <dbReference type="Pfam" id="PF03976"/>
    </source>
</evidence>
<dbReference type="SUPFAM" id="SSF52540">
    <property type="entry name" value="P-loop containing nucleoside triphosphate hydrolases"/>
    <property type="match status" value="1"/>
</dbReference>
<dbReference type="EMBL" id="CABWKQ010000032">
    <property type="protein sequence ID" value="VWX38400.1"/>
    <property type="molecule type" value="Genomic_DNA"/>
</dbReference>
<organism evidence="4 5">
    <name type="scientific">Exiguobacterium oxidotolerans</name>
    <dbReference type="NCBI Taxonomy" id="223958"/>
    <lineage>
        <taxon>Bacteria</taxon>
        <taxon>Bacillati</taxon>
        <taxon>Bacillota</taxon>
        <taxon>Bacilli</taxon>
        <taxon>Bacillales</taxon>
        <taxon>Bacillales Family XII. Incertae Sedis</taxon>
        <taxon>Exiguobacterium</taxon>
    </lineage>
</organism>
<keyword evidence="2" id="KW-0418">Kinase</keyword>
<dbReference type="InterPro" id="IPR016898">
    <property type="entry name" value="Polyphosphate_phosphotransfera"/>
</dbReference>
<accession>A0A653IIF1</accession>
<dbReference type="GO" id="GO:0008976">
    <property type="term" value="F:polyphosphate kinase activity"/>
    <property type="evidence" value="ECO:0007669"/>
    <property type="project" value="InterPro"/>
</dbReference>
<dbReference type="RefSeq" id="WP_159174047.1">
    <property type="nucleotide sequence ID" value="NZ_LR732312.1"/>
</dbReference>
<sequence>MDIKKYQVTPDANVSLADYQTSDPDRISEEQLLKTYIPESVEELKELHWRLHAEEKHGILVVLQAIDAGGKDEAISYIFSNLNAQGLKTISVKKPSEEEQKHDFLWRIHDGLPAKGEVGILNRSYYEDVIAPRIHNLLEEEELPDNQDVWQMRYRQINDFERYLVENGIRVVKFLFNVSKDKQKERLLERIKDPKKNFEFSFSDVEEREHWDEYQDIFADLISNTSTENAPWYVLPADDEWFGRYIVTEVMNDVLRDIDPQYPKLTEEDQDKLDEAIQKLENE</sequence>
<dbReference type="Proteomes" id="UP000439752">
    <property type="component" value="Unassembled WGS sequence"/>
</dbReference>
<keyword evidence="1 4" id="KW-0808">Transferase</keyword>
<evidence type="ECO:0000313" key="5">
    <source>
        <dbReference type="Proteomes" id="UP000439752"/>
    </source>
</evidence>
<evidence type="ECO:0000256" key="2">
    <source>
        <dbReference type="ARBA" id="ARBA00022777"/>
    </source>
</evidence>
<dbReference type="InterPro" id="IPR022300">
    <property type="entry name" value="PPK2-rel_1"/>
</dbReference>
<feature type="domain" description="Polyphosphate kinase-2-related" evidence="3">
    <location>
        <begin position="41"/>
        <end position="258"/>
    </location>
</feature>
<evidence type="ECO:0000256" key="1">
    <source>
        <dbReference type="ARBA" id="ARBA00022679"/>
    </source>
</evidence>
<gene>
    <name evidence="4" type="ORF">EXIGUO9Y_380159</name>
</gene>